<organism evidence="6 8">
    <name type="scientific">Pichia kudriavzevii</name>
    <name type="common">Yeast</name>
    <name type="synonym">Issatchenkia orientalis</name>
    <dbReference type="NCBI Taxonomy" id="4909"/>
    <lineage>
        <taxon>Eukaryota</taxon>
        <taxon>Fungi</taxon>
        <taxon>Dikarya</taxon>
        <taxon>Ascomycota</taxon>
        <taxon>Saccharomycotina</taxon>
        <taxon>Pichiomycetes</taxon>
        <taxon>Pichiales</taxon>
        <taxon>Pichiaceae</taxon>
        <taxon>Pichia</taxon>
    </lineage>
</organism>
<evidence type="ECO:0000259" key="3">
    <source>
        <dbReference type="Pfam" id="PF04042"/>
    </source>
</evidence>
<dbReference type="Gene3D" id="3.60.21.50">
    <property type="match status" value="1"/>
</dbReference>
<dbReference type="InterPro" id="IPR024826">
    <property type="entry name" value="DNA_pol_delta/II_ssu"/>
</dbReference>
<reference evidence="7" key="4">
    <citation type="submission" date="2017-01" db="EMBL/GenBank/DDBJ databases">
        <authorList>
            <person name="Mah S.A."/>
            <person name="Swanson W.J."/>
            <person name="Moy G.W."/>
            <person name="Vacquier V.D."/>
        </authorList>
    </citation>
    <scope>NUCLEOTIDE SEQUENCE [LARGE SCALE GENOMIC DNA]</scope>
    <source>
        <strain evidence="7">129</strain>
    </source>
</reference>
<evidence type="ECO:0000256" key="2">
    <source>
        <dbReference type="ARBA" id="ARBA00022705"/>
    </source>
</evidence>
<evidence type="ECO:0000313" key="5">
    <source>
        <dbReference type="EMBL" id="AWU77741.1"/>
    </source>
</evidence>
<feature type="domain" description="DNA polymerase alpha/delta/epsilon subunit B" evidence="3">
    <location>
        <begin position="210"/>
        <end position="434"/>
    </location>
</feature>
<keyword evidence="10" id="KW-1185">Reference proteome</keyword>
<dbReference type="GO" id="GO:0005829">
    <property type="term" value="C:cytosol"/>
    <property type="evidence" value="ECO:0007669"/>
    <property type="project" value="EnsemblFungi"/>
</dbReference>
<dbReference type="GO" id="GO:0016035">
    <property type="term" value="C:zeta DNA polymerase complex"/>
    <property type="evidence" value="ECO:0007669"/>
    <property type="project" value="EnsemblFungi"/>
</dbReference>
<evidence type="ECO:0000313" key="10">
    <source>
        <dbReference type="Proteomes" id="UP000249293"/>
    </source>
</evidence>
<proteinExistence type="inferred from homology"/>
<dbReference type="HOGENOM" id="CLU_021763_1_0_1"/>
<evidence type="ECO:0000313" key="6">
    <source>
        <dbReference type="EMBL" id="KGK36314.1"/>
    </source>
</evidence>
<dbReference type="OrthoDB" id="3763at2759"/>
<dbReference type="EMBL" id="MQVM01000007">
    <property type="protein sequence ID" value="ONH75244.1"/>
    <property type="molecule type" value="Genomic_DNA"/>
</dbReference>
<reference evidence="6" key="2">
    <citation type="submission" date="2014-08" db="EMBL/GenBank/DDBJ databases">
        <title>Exploiting Issatchenkia orientalis SD108 for Succinic Acid Production.</title>
        <authorList>
            <person name="Xiao H."/>
            <person name="Shao Z."/>
            <person name="Jiang Y."/>
            <person name="Dole S."/>
            <person name="Zhao H."/>
        </authorList>
    </citation>
    <scope>NUCLEOTIDE SEQUENCE [LARGE SCALE GENOMIC DNA]</scope>
    <source>
        <strain evidence="6">SD108</strain>
    </source>
</reference>
<gene>
    <name evidence="7" type="ORF">BOH78_2014</name>
    <name evidence="5" type="ORF">C5L36_0D04680</name>
    <name evidence="6" type="ORF">JL09_g4536</name>
</gene>
<dbReference type="EMBL" id="CP028776">
    <property type="protein sequence ID" value="AWU77741.1"/>
    <property type="molecule type" value="Genomic_DNA"/>
</dbReference>
<dbReference type="STRING" id="4909.A0A099NWH0"/>
<dbReference type="Gene3D" id="2.40.50.430">
    <property type="match status" value="1"/>
</dbReference>
<evidence type="ECO:0000259" key="4">
    <source>
        <dbReference type="Pfam" id="PF18018"/>
    </source>
</evidence>
<dbReference type="Pfam" id="PF18018">
    <property type="entry name" value="DNA_pol_D_N"/>
    <property type="match status" value="1"/>
</dbReference>
<dbReference type="GO" id="GO:0006278">
    <property type="term" value="P:RNA-templated DNA biosynthetic process"/>
    <property type="evidence" value="ECO:0007669"/>
    <property type="project" value="EnsemblFungi"/>
</dbReference>
<dbReference type="Pfam" id="PF04042">
    <property type="entry name" value="DNA_pol_E_B"/>
    <property type="match status" value="1"/>
</dbReference>
<comment type="similarity">
    <text evidence="1">Belongs to the DNA polymerase delta/II small subunit family.</text>
</comment>
<name>A0A099NWH0_PICKU</name>
<dbReference type="eggNOG" id="KOG2732">
    <property type="taxonomic scope" value="Eukaryota"/>
</dbReference>
<protein>
    <submittedName>
        <fullName evidence="7">DNA polymerase delta small subunit</fullName>
    </submittedName>
</protein>
<dbReference type="GO" id="GO:0043137">
    <property type="term" value="P:DNA replication, removal of RNA primer"/>
    <property type="evidence" value="ECO:0007669"/>
    <property type="project" value="EnsemblFungi"/>
</dbReference>
<dbReference type="Proteomes" id="UP000189274">
    <property type="component" value="Unassembled WGS sequence"/>
</dbReference>
<evidence type="ECO:0000313" key="8">
    <source>
        <dbReference type="Proteomes" id="UP000029867"/>
    </source>
</evidence>
<dbReference type="EMBL" id="JQFK01000083">
    <property type="protein sequence ID" value="KGK36314.1"/>
    <property type="molecule type" value="Genomic_DNA"/>
</dbReference>
<dbReference type="GO" id="GO:0003677">
    <property type="term" value="F:DNA binding"/>
    <property type="evidence" value="ECO:0007669"/>
    <property type="project" value="InterPro"/>
</dbReference>
<sequence>MTSLEKVVRKTPIWSDHQDKTFENPARTRKYSSQFNSLYTYRSNELKSRVLKLANPKWKDVDVNGEKPKFIPKVLDVPFLKPVYIIGTTLADMKYKPNVLKEVELSVQGHFQELNQIKGNTKTHKSGIESMRRASYSDPKTDKLWLEDESGRILLTGDLLNEKIIVTGLVIGVLGIEVESGIFHVVDIVYPEAAEQKPIPAALNQDGKLLLCSGLNISHQSSLDKYEILKSWIFGDLGDQRAQTVNEMILVGNSVDVSQVEHKAKTGKDKYTDDYGAQFSKFSVEYLDSFIDELTHSVPVCIVPGPGDIVELGLPKPPLHKSFFNKSSRKGNFKRLTDPVFHEVNGLRILISSGETINDIMKYIIPNINDSEDIIDESVCNDSRLRVIEDSLLWQIVAPTAPDTLCCYPFEDKDPFTLVETPHVYIVGNQPKFETSMVELKRKNGDVMPVRIISVPAFDESRTCVLLDLKTLACELLKVDI</sequence>
<feature type="domain" description="DNA polymerase delta subunit OB-fold" evidence="4">
    <location>
        <begin position="34"/>
        <end position="188"/>
    </location>
</feature>
<reference evidence="8" key="1">
    <citation type="journal article" date="2014" name="Microb. Cell Fact.">
        <title>Exploiting Issatchenkia orientalis SD108 for succinic acid production.</title>
        <authorList>
            <person name="Xiao H."/>
            <person name="Shao Z."/>
            <person name="Jiang Y."/>
            <person name="Dole S."/>
            <person name="Zhao H."/>
        </authorList>
    </citation>
    <scope>NUCLEOTIDE SEQUENCE [LARGE SCALE GENOMIC DNA]</scope>
    <source>
        <strain evidence="8">SD108</strain>
    </source>
</reference>
<reference evidence="9" key="3">
    <citation type="journal article" date="2017" name="Genome Announc.">
        <title>Genome sequences of Cyberlindnera fabianii 65, Pichia kudriavzevii 129, and Saccharomyces cerevisiae 131 isolated from fermented masau fruits in Zimbabwe.</title>
        <authorList>
            <person name="van Rijswijck I.M.H."/>
            <person name="Derks M.F.L."/>
            <person name="Abee T."/>
            <person name="de Ridder D."/>
            <person name="Smid E.J."/>
        </authorList>
    </citation>
    <scope>NUCLEOTIDE SEQUENCE [LARGE SCALE GENOMIC DNA]</scope>
    <source>
        <strain evidence="9">129</strain>
    </source>
</reference>
<evidence type="ECO:0000256" key="1">
    <source>
        <dbReference type="ARBA" id="ARBA00006035"/>
    </source>
</evidence>
<evidence type="ECO:0000313" key="9">
    <source>
        <dbReference type="Proteomes" id="UP000189274"/>
    </source>
</evidence>
<dbReference type="AlphaFoldDB" id="A0A099NWH0"/>
<dbReference type="Proteomes" id="UP000029867">
    <property type="component" value="Unassembled WGS sequence"/>
</dbReference>
<reference evidence="5 10" key="5">
    <citation type="submission" date="2018-06" db="EMBL/GenBank/DDBJ databases">
        <title>Population genomics shows no distinction between pathogenic Candida krusei and environmental Pichia kudriavzevii: One species, four names.</title>
        <authorList>
            <person name="Douglass A.P."/>
            <person name="Offei B."/>
            <person name="Braun-Galleani S."/>
            <person name="Coughlan A.Y."/>
            <person name="Martos A."/>
            <person name="Ortiz-Merino R.A."/>
            <person name="Byrne K.P."/>
            <person name="Wolfe K.H."/>
        </authorList>
    </citation>
    <scope>NUCLEOTIDE SEQUENCE [LARGE SCALE GENOMIC DNA]</scope>
    <source>
        <strain evidence="5 10">CBS573</strain>
    </source>
</reference>
<dbReference type="GO" id="GO:0003887">
    <property type="term" value="F:DNA-directed DNA polymerase activity"/>
    <property type="evidence" value="ECO:0007669"/>
    <property type="project" value="EnsemblFungi"/>
</dbReference>
<dbReference type="GO" id="GO:0006271">
    <property type="term" value="P:DNA strand elongation involved in DNA replication"/>
    <property type="evidence" value="ECO:0007669"/>
    <property type="project" value="TreeGrafter"/>
</dbReference>
<dbReference type="Proteomes" id="UP000249293">
    <property type="component" value="Chromosome 4"/>
</dbReference>
<dbReference type="GO" id="GO:0043625">
    <property type="term" value="C:delta DNA polymerase complex"/>
    <property type="evidence" value="ECO:0007669"/>
    <property type="project" value="EnsemblFungi"/>
</dbReference>
<dbReference type="PANTHER" id="PTHR10416">
    <property type="entry name" value="DNA POLYMERASE DELTA SUBUNIT 2"/>
    <property type="match status" value="1"/>
</dbReference>
<dbReference type="InterPro" id="IPR007185">
    <property type="entry name" value="DNA_pol_a/d/e_bsu"/>
</dbReference>
<dbReference type="VEuPathDB" id="FungiDB:C5L36_0D04680"/>
<dbReference type="InterPro" id="IPR040663">
    <property type="entry name" value="DNA_pol_D_N"/>
</dbReference>
<accession>A0A099NWH0</accession>
<dbReference type="PANTHER" id="PTHR10416:SF0">
    <property type="entry name" value="DNA POLYMERASE DELTA SUBUNIT 2"/>
    <property type="match status" value="1"/>
</dbReference>
<evidence type="ECO:0000313" key="7">
    <source>
        <dbReference type="EMBL" id="ONH75244.1"/>
    </source>
</evidence>
<keyword evidence="2" id="KW-0235">DNA replication</keyword>